<proteinExistence type="predicted"/>
<sequence>MSTTGRTSWPIDTSGWSRCDPHDFGGCAFTATPISTGAALAYRLAATGVGTERIVAVAPERSAGPSLALVAIPRAGAVWTSFNPEHSPERIARVRAMARPVALLISGNLAGLVPAGARGLGAAASRAGCSTFAPRATMPGASIRSTCRSCMCR</sequence>
<accession>A0A443IK92</accession>
<dbReference type="PANTHER" id="PTHR43767">
    <property type="entry name" value="LONG-CHAIN-FATTY-ACID--COA LIGASE"/>
    <property type="match status" value="1"/>
</dbReference>
<dbReference type="AlphaFoldDB" id="A0A443IK92"/>
<evidence type="ECO:0000313" key="2">
    <source>
        <dbReference type="Proteomes" id="UP000285710"/>
    </source>
</evidence>
<dbReference type="EMBL" id="SAUW01000041">
    <property type="protein sequence ID" value="RWR05059.1"/>
    <property type="molecule type" value="Genomic_DNA"/>
</dbReference>
<dbReference type="Proteomes" id="UP000285710">
    <property type="component" value="Unassembled WGS sequence"/>
</dbReference>
<dbReference type="SUPFAM" id="SSF56801">
    <property type="entry name" value="Acetyl-CoA synthetase-like"/>
    <property type="match status" value="1"/>
</dbReference>
<evidence type="ECO:0008006" key="3">
    <source>
        <dbReference type="Google" id="ProtNLM"/>
    </source>
</evidence>
<gene>
    <name evidence="1" type="ORF">D2T33_20355</name>
</gene>
<reference evidence="1 2" key="1">
    <citation type="submission" date="2019-01" db="EMBL/GenBank/DDBJ databases">
        <title>Sinorhodobacter populi sp. nov. isolated from the symptomatic bark tissue of Populus euramericana canker.</title>
        <authorList>
            <person name="Xu G."/>
        </authorList>
    </citation>
    <scope>NUCLEOTIDE SEQUENCE [LARGE SCALE GENOMIC DNA]</scope>
    <source>
        <strain evidence="1 2">2D-5</strain>
    </source>
</reference>
<protein>
    <recommendedName>
        <fullName evidence="3">AMP-dependent synthetase/ligase domain-containing protein</fullName>
    </recommendedName>
</protein>
<evidence type="ECO:0000313" key="1">
    <source>
        <dbReference type="EMBL" id="RWR05059.1"/>
    </source>
</evidence>
<dbReference type="PANTHER" id="PTHR43767:SF1">
    <property type="entry name" value="NONRIBOSOMAL PEPTIDE SYNTHASE PES1 (EUROFUNG)-RELATED"/>
    <property type="match status" value="1"/>
</dbReference>
<name>A0A443IK92_9RHOB</name>
<keyword evidence="2" id="KW-1185">Reference proteome</keyword>
<organism evidence="1 2">
    <name type="scientific">Paenirhodobacter populi</name>
    <dbReference type="NCBI Taxonomy" id="2306993"/>
    <lineage>
        <taxon>Bacteria</taxon>
        <taxon>Pseudomonadati</taxon>
        <taxon>Pseudomonadota</taxon>
        <taxon>Alphaproteobacteria</taxon>
        <taxon>Rhodobacterales</taxon>
        <taxon>Rhodobacter group</taxon>
        <taxon>Paenirhodobacter</taxon>
    </lineage>
</organism>
<reference evidence="1 2" key="2">
    <citation type="submission" date="2019-01" db="EMBL/GenBank/DDBJ databases">
        <authorList>
            <person name="Li Y."/>
        </authorList>
    </citation>
    <scope>NUCLEOTIDE SEQUENCE [LARGE SCALE GENOMIC DNA]</scope>
    <source>
        <strain evidence="1 2">2D-5</strain>
    </source>
</reference>
<dbReference type="Gene3D" id="3.40.50.980">
    <property type="match status" value="1"/>
</dbReference>
<dbReference type="InterPro" id="IPR050237">
    <property type="entry name" value="ATP-dep_AMP-bd_enzyme"/>
</dbReference>
<comment type="caution">
    <text evidence="1">The sequence shown here is derived from an EMBL/GenBank/DDBJ whole genome shotgun (WGS) entry which is preliminary data.</text>
</comment>